<accession>A0A7Y9Z8E8</accession>
<gene>
    <name evidence="2" type="ORF">BKA03_000264</name>
</gene>
<feature type="region of interest" description="Disordered" evidence="1">
    <location>
        <begin position="102"/>
        <end position="125"/>
    </location>
</feature>
<dbReference type="AlphaFoldDB" id="A0A7Y9Z8E8"/>
<feature type="compositionally biased region" description="Basic and acidic residues" evidence="1">
    <location>
        <begin position="115"/>
        <end position="125"/>
    </location>
</feature>
<evidence type="ECO:0000313" key="2">
    <source>
        <dbReference type="EMBL" id="NYI40145.1"/>
    </source>
</evidence>
<proteinExistence type="predicted"/>
<reference evidence="2 3" key="1">
    <citation type="submission" date="2020-07" db="EMBL/GenBank/DDBJ databases">
        <title>Sequencing the genomes of 1000 actinobacteria strains.</title>
        <authorList>
            <person name="Klenk H.-P."/>
        </authorList>
    </citation>
    <scope>NUCLEOTIDE SEQUENCE [LARGE SCALE GENOMIC DNA]</scope>
    <source>
        <strain evidence="2 3">DSM 19970</strain>
    </source>
</reference>
<name>A0A7Y9Z8E8_9MICO</name>
<dbReference type="RefSeq" id="WP_062074864.1">
    <property type="nucleotide sequence ID" value="NZ_BBRC01000004.1"/>
</dbReference>
<organism evidence="2 3">
    <name type="scientific">Demequina lutea</name>
    <dbReference type="NCBI Taxonomy" id="431489"/>
    <lineage>
        <taxon>Bacteria</taxon>
        <taxon>Bacillati</taxon>
        <taxon>Actinomycetota</taxon>
        <taxon>Actinomycetes</taxon>
        <taxon>Micrococcales</taxon>
        <taxon>Demequinaceae</taxon>
        <taxon>Demequina</taxon>
    </lineage>
</organism>
<dbReference type="Proteomes" id="UP000547973">
    <property type="component" value="Unassembled WGS sequence"/>
</dbReference>
<comment type="caution">
    <text evidence="2">The sequence shown here is derived from an EMBL/GenBank/DDBJ whole genome shotgun (WGS) entry which is preliminary data.</text>
</comment>
<keyword evidence="3" id="KW-1185">Reference proteome</keyword>
<protein>
    <submittedName>
        <fullName evidence="2">Uncharacterized protein</fullName>
    </submittedName>
</protein>
<dbReference type="EMBL" id="JACBZO010000001">
    <property type="protein sequence ID" value="NYI40145.1"/>
    <property type="molecule type" value="Genomic_DNA"/>
</dbReference>
<sequence>MTKPEIWQQSEGVAIITWGDVEFTLYHSGAVEVLHMEGGDIGSLSGPARVDLSASGEVTGRQWAYRGFTYPRARIEAAAAGRLDIRDEAAWDAWVAAGVDPHGHAPIVEPQRSGGRGDRASGDRP</sequence>
<evidence type="ECO:0000256" key="1">
    <source>
        <dbReference type="SAM" id="MobiDB-lite"/>
    </source>
</evidence>
<evidence type="ECO:0000313" key="3">
    <source>
        <dbReference type="Proteomes" id="UP000547973"/>
    </source>
</evidence>